<protein>
    <submittedName>
        <fullName evidence="1">Uncharacterized protein</fullName>
    </submittedName>
</protein>
<organism evidence="1 2">
    <name type="scientific">Caballeronia sordidicola</name>
    <name type="common">Burkholderia sordidicola</name>
    <dbReference type="NCBI Taxonomy" id="196367"/>
    <lineage>
        <taxon>Bacteria</taxon>
        <taxon>Pseudomonadati</taxon>
        <taxon>Pseudomonadota</taxon>
        <taxon>Betaproteobacteria</taxon>
        <taxon>Burkholderiales</taxon>
        <taxon>Burkholderiaceae</taxon>
        <taxon>Caballeronia</taxon>
    </lineage>
</organism>
<dbReference type="AlphaFoldDB" id="A0A158ESC4"/>
<dbReference type="Proteomes" id="UP000054893">
    <property type="component" value="Unassembled WGS sequence"/>
</dbReference>
<sequence>MESNNLNGWKGLVNYSANVDAAIAQLMTLFPGVANLFTWKDAIYRAQTMYQAEQPGQADLQLYVAHRWVQLAESNCLEVSSDPISGLSVRESLNSEQPSPAGAIMRKKIAKLLFKKLSVLADGRLLQIYEFMAAFKSATNESLASYQSDFEAVIDDLCAKQYVVHRRAGRHGMDLFSKGIDFDSWAEEITGGVRVATGNIFNFHGAVGAVQTGPDAVAHVQQVVGADQLANLKSALQAVQADLGKANISTDERDEAQELIENTIAEVDKPKPSRLTLNSLLSGVAAATQMLSATSDAYKTVKDALVPFGISLP</sequence>
<evidence type="ECO:0000313" key="2">
    <source>
        <dbReference type="Proteomes" id="UP000054893"/>
    </source>
</evidence>
<reference evidence="1 2" key="1">
    <citation type="submission" date="2016-01" db="EMBL/GenBank/DDBJ databases">
        <authorList>
            <person name="Oliw E.H."/>
        </authorList>
    </citation>
    <scope>NUCLEOTIDE SEQUENCE [LARGE SCALE GENOMIC DNA]</scope>
    <source>
        <strain evidence="1">LMG 22029</strain>
    </source>
</reference>
<gene>
    <name evidence="1" type="ORF">AWB64_00162</name>
</gene>
<name>A0A158ESC4_CABSO</name>
<accession>A0A158ESC4</accession>
<evidence type="ECO:0000313" key="1">
    <source>
        <dbReference type="EMBL" id="SAL09550.1"/>
    </source>
</evidence>
<proteinExistence type="predicted"/>
<dbReference type="EMBL" id="FCOC02000001">
    <property type="protein sequence ID" value="SAL09550.1"/>
    <property type="molecule type" value="Genomic_DNA"/>
</dbReference>